<keyword evidence="2" id="KW-1185">Reference proteome</keyword>
<gene>
    <name evidence="1" type="ORF">LTR37_000773</name>
</gene>
<proteinExistence type="predicted"/>
<evidence type="ECO:0000313" key="2">
    <source>
        <dbReference type="Proteomes" id="UP001281147"/>
    </source>
</evidence>
<dbReference type="Proteomes" id="UP001281147">
    <property type="component" value="Unassembled WGS sequence"/>
</dbReference>
<reference evidence="1" key="1">
    <citation type="submission" date="2023-07" db="EMBL/GenBank/DDBJ databases">
        <title>Black Yeasts Isolated from many extreme environments.</title>
        <authorList>
            <person name="Coleine C."/>
            <person name="Stajich J.E."/>
            <person name="Selbmann L."/>
        </authorList>
    </citation>
    <scope>NUCLEOTIDE SEQUENCE</scope>
    <source>
        <strain evidence="1">CCFEE 5714</strain>
    </source>
</reference>
<comment type="caution">
    <text evidence="1">The sequence shown here is derived from an EMBL/GenBank/DDBJ whole genome shotgun (WGS) entry which is preliminary data.</text>
</comment>
<dbReference type="EMBL" id="JAUTXU010000004">
    <property type="protein sequence ID" value="KAK3724725.1"/>
    <property type="molecule type" value="Genomic_DNA"/>
</dbReference>
<accession>A0ACC3NWQ1</accession>
<evidence type="ECO:0000313" key="1">
    <source>
        <dbReference type="EMBL" id="KAK3724725.1"/>
    </source>
</evidence>
<protein>
    <submittedName>
        <fullName evidence="1">Uncharacterized protein</fullName>
    </submittedName>
</protein>
<name>A0ACC3NWQ1_9PEZI</name>
<organism evidence="1 2">
    <name type="scientific">Vermiconidia calcicola</name>
    <dbReference type="NCBI Taxonomy" id="1690605"/>
    <lineage>
        <taxon>Eukaryota</taxon>
        <taxon>Fungi</taxon>
        <taxon>Dikarya</taxon>
        <taxon>Ascomycota</taxon>
        <taxon>Pezizomycotina</taxon>
        <taxon>Dothideomycetes</taxon>
        <taxon>Dothideomycetidae</taxon>
        <taxon>Mycosphaerellales</taxon>
        <taxon>Extremaceae</taxon>
        <taxon>Vermiconidia</taxon>
    </lineage>
</organism>
<sequence>MASTTDPQNSTPTLKSIPRELRDLIYNEIGLPTKLTDLSPGSTVLPILVLGQTCRQLHEEIEQSLFKKPLHAEFDVALRYPDRPTSEAIARHISGQRHFKGPLKLDIEAHNFMRATLWGLACWLAFWAQPRKRLGVHIEPGVLKVRDSVLVMIIPPSGASVPEMGQRMLQILGGVGKGLSVERMECMGDCEFMSMVWRWIWVWEGDGTVIFEEASQLLLASGGRVWNAAGFGEATALQILNQ</sequence>